<dbReference type="OrthoDB" id="9793825at2"/>
<dbReference type="InterPro" id="IPR020904">
    <property type="entry name" value="Sc_DH/Rdtase_CS"/>
</dbReference>
<keyword evidence="2" id="KW-0560">Oxidoreductase</keyword>
<evidence type="ECO:0000256" key="2">
    <source>
        <dbReference type="ARBA" id="ARBA00023002"/>
    </source>
</evidence>
<dbReference type="PANTHER" id="PTHR44169:SF6">
    <property type="entry name" value="NADPH-DEPENDENT 1-ACYLDIHYDROXYACETONE PHOSPHATE REDUCTASE"/>
    <property type="match status" value="1"/>
</dbReference>
<dbReference type="SMART" id="SM00822">
    <property type="entry name" value="PKS_KR"/>
    <property type="match status" value="1"/>
</dbReference>
<evidence type="ECO:0000256" key="3">
    <source>
        <dbReference type="RuleBase" id="RU000363"/>
    </source>
</evidence>
<proteinExistence type="inferred from homology"/>
<dbReference type="EMBL" id="CP039865">
    <property type="protein sequence ID" value="QCK84851.1"/>
    <property type="molecule type" value="Genomic_DNA"/>
</dbReference>
<dbReference type="PRINTS" id="PR00080">
    <property type="entry name" value="SDRFAMILY"/>
</dbReference>
<dbReference type="SUPFAM" id="SSF51735">
    <property type="entry name" value="NAD(P)-binding Rossmann-fold domains"/>
    <property type="match status" value="1"/>
</dbReference>
<name>A0A4D7QEA8_9HYPH</name>
<dbReference type="InterPro" id="IPR002347">
    <property type="entry name" value="SDR_fam"/>
</dbReference>
<evidence type="ECO:0000313" key="6">
    <source>
        <dbReference type="Proteomes" id="UP000298588"/>
    </source>
</evidence>
<protein>
    <submittedName>
        <fullName evidence="5">SDR family NAD(P)-dependent oxidoreductase</fullName>
    </submittedName>
</protein>
<dbReference type="GO" id="GO:0016491">
    <property type="term" value="F:oxidoreductase activity"/>
    <property type="evidence" value="ECO:0007669"/>
    <property type="project" value="UniProtKB-KW"/>
</dbReference>
<dbReference type="PANTHER" id="PTHR44169">
    <property type="entry name" value="NADPH-DEPENDENT 1-ACYLDIHYDROXYACETONE PHOSPHATE REDUCTASE"/>
    <property type="match status" value="1"/>
</dbReference>
<dbReference type="RefSeq" id="WP_137098185.1">
    <property type="nucleotide sequence ID" value="NZ_CP039865.1"/>
</dbReference>
<dbReference type="PROSITE" id="PS00061">
    <property type="entry name" value="ADH_SHORT"/>
    <property type="match status" value="1"/>
</dbReference>
<dbReference type="Pfam" id="PF00106">
    <property type="entry name" value="adh_short"/>
    <property type="match status" value="1"/>
</dbReference>
<dbReference type="PRINTS" id="PR00081">
    <property type="entry name" value="GDHRDH"/>
</dbReference>
<dbReference type="InterPro" id="IPR036291">
    <property type="entry name" value="NAD(P)-bd_dom_sf"/>
</dbReference>
<accession>A0A4D7QEA8</accession>
<dbReference type="KEGG" id="paqt:E8L99_03155"/>
<feature type="domain" description="Ketoreductase" evidence="4">
    <location>
        <begin position="4"/>
        <end position="192"/>
    </location>
</feature>
<dbReference type="InterPro" id="IPR057326">
    <property type="entry name" value="KR_dom"/>
</dbReference>
<keyword evidence="6" id="KW-1185">Reference proteome</keyword>
<evidence type="ECO:0000256" key="1">
    <source>
        <dbReference type="ARBA" id="ARBA00006484"/>
    </source>
</evidence>
<comment type="similarity">
    <text evidence="1 3">Belongs to the short-chain dehydrogenases/reductases (SDR) family.</text>
</comment>
<gene>
    <name evidence="5" type="ORF">E8L99_03155</name>
</gene>
<organism evidence="5 6">
    <name type="scientific">Phreatobacter aquaticus</name>
    <dbReference type="NCBI Taxonomy" id="2570229"/>
    <lineage>
        <taxon>Bacteria</taxon>
        <taxon>Pseudomonadati</taxon>
        <taxon>Pseudomonadota</taxon>
        <taxon>Alphaproteobacteria</taxon>
        <taxon>Hyphomicrobiales</taxon>
        <taxon>Phreatobacteraceae</taxon>
        <taxon>Phreatobacter</taxon>
    </lineage>
</organism>
<dbReference type="Gene3D" id="3.40.50.720">
    <property type="entry name" value="NAD(P)-binding Rossmann-like Domain"/>
    <property type="match status" value="1"/>
</dbReference>
<dbReference type="AlphaFoldDB" id="A0A4D7QEA8"/>
<sequence>MSAPTCLITGVSTGIGEAIAADLVKRGWRVFGTVRRMDDAERLDNDLGQLFTPLIADVTDPGSLSDAAAKVATALDGRTLDGLVCNAGISLPGPLLNQPLDELDRQLRVNVLGVVATVQAFGPLVGAEPGFAGKPGRIVMMSSVSGRLAWPFVGGYAASKHALEAVSHALRRELMPFGVDVVIVGPGPVATPIWEKSSAAIDRERYKATIYGPIIEGFEKEVLARAKDALPAQAIAAIVFEALSAAKPKVRYAVTASPLTNWLLPLILPHRWLDRIAAKRLGLTQKP</sequence>
<reference evidence="5 6" key="1">
    <citation type="submission" date="2019-04" db="EMBL/GenBank/DDBJ databases">
        <title>Phreatobacter aquaticus sp. nov.</title>
        <authorList>
            <person name="Choi A."/>
            <person name="Baek K."/>
        </authorList>
    </citation>
    <scope>NUCLEOTIDE SEQUENCE [LARGE SCALE GENOMIC DNA]</scope>
    <source>
        <strain evidence="5 6">NMCR1094</strain>
    </source>
</reference>
<evidence type="ECO:0000313" key="5">
    <source>
        <dbReference type="EMBL" id="QCK84851.1"/>
    </source>
</evidence>
<dbReference type="Proteomes" id="UP000298588">
    <property type="component" value="Chromosome"/>
</dbReference>
<evidence type="ECO:0000259" key="4">
    <source>
        <dbReference type="SMART" id="SM00822"/>
    </source>
</evidence>